<gene>
    <name evidence="1" type="ORF">TVAG_381240</name>
</gene>
<sequence length="142" mass="14915">MSSSKLSPAAASHSSFGFSSSVETGVVPSLSFSVSFSLPKTLLTHFSTSTSFSDFCFSWSETTSGASYLVDVSFGLNDGNSVALAGDLALLAFFGDSSLTISCETGFCSTTLTSFFCFSSSRSFSKLAFSFFGFGFGSYFNP</sequence>
<dbReference type="InParanoid" id="A2GZV4"/>
<evidence type="ECO:0000313" key="2">
    <source>
        <dbReference type="Proteomes" id="UP000001542"/>
    </source>
</evidence>
<dbReference type="AlphaFoldDB" id="A2GZV4"/>
<proteinExistence type="predicted"/>
<dbReference type="Proteomes" id="UP000001542">
    <property type="component" value="Unassembled WGS sequence"/>
</dbReference>
<name>A2GZV4_TRIV3</name>
<evidence type="ECO:0000313" key="1">
    <source>
        <dbReference type="EMBL" id="EAX77313.1"/>
    </source>
</evidence>
<protein>
    <submittedName>
        <fullName evidence="1">Uncharacterized protein</fullName>
    </submittedName>
</protein>
<reference evidence="1" key="1">
    <citation type="submission" date="2006-10" db="EMBL/GenBank/DDBJ databases">
        <authorList>
            <person name="Amadeo P."/>
            <person name="Zhao Q."/>
            <person name="Wortman J."/>
            <person name="Fraser-Liggett C."/>
            <person name="Carlton J."/>
        </authorList>
    </citation>
    <scope>NUCLEOTIDE SEQUENCE</scope>
    <source>
        <strain evidence="1">G3</strain>
    </source>
</reference>
<dbReference type="EMBL" id="DS123251">
    <property type="protein sequence ID" value="EAX77313.1"/>
    <property type="molecule type" value="Genomic_DNA"/>
</dbReference>
<reference evidence="1" key="2">
    <citation type="journal article" date="2007" name="Science">
        <title>Draft genome sequence of the sexually transmitted pathogen Trichomonas vaginalis.</title>
        <authorList>
            <person name="Carlton J.M."/>
            <person name="Hirt R.P."/>
            <person name="Silva J.C."/>
            <person name="Delcher A.L."/>
            <person name="Schatz M."/>
            <person name="Zhao Q."/>
            <person name="Wortman J.R."/>
            <person name="Bidwell S.L."/>
            <person name="Alsmark U.C.M."/>
            <person name="Besteiro S."/>
            <person name="Sicheritz-Ponten T."/>
            <person name="Noel C.J."/>
            <person name="Dacks J.B."/>
            <person name="Foster P.G."/>
            <person name="Simillion C."/>
            <person name="Van de Peer Y."/>
            <person name="Miranda-Saavedra D."/>
            <person name="Barton G.J."/>
            <person name="Westrop G.D."/>
            <person name="Mueller S."/>
            <person name="Dessi D."/>
            <person name="Fiori P.L."/>
            <person name="Ren Q."/>
            <person name="Paulsen I."/>
            <person name="Zhang H."/>
            <person name="Bastida-Corcuera F.D."/>
            <person name="Simoes-Barbosa A."/>
            <person name="Brown M.T."/>
            <person name="Hayes R.D."/>
            <person name="Mukherjee M."/>
            <person name="Okumura C.Y."/>
            <person name="Schneider R."/>
            <person name="Smith A.J."/>
            <person name="Vanacova S."/>
            <person name="Villalvazo M."/>
            <person name="Haas B.J."/>
            <person name="Pertea M."/>
            <person name="Feldblyum T.V."/>
            <person name="Utterback T.R."/>
            <person name="Shu C.L."/>
            <person name="Osoegawa K."/>
            <person name="de Jong P.J."/>
            <person name="Hrdy I."/>
            <person name="Horvathova L."/>
            <person name="Zubacova Z."/>
            <person name="Dolezal P."/>
            <person name="Malik S.B."/>
            <person name="Logsdon J.M. Jr."/>
            <person name="Henze K."/>
            <person name="Gupta A."/>
            <person name="Wang C.C."/>
            <person name="Dunne R.L."/>
            <person name="Upcroft J.A."/>
            <person name="Upcroft P."/>
            <person name="White O."/>
            <person name="Salzberg S.L."/>
            <person name="Tang P."/>
            <person name="Chiu C.-H."/>
            <person name="Lee Y.-S."/>
            <person name="Embley T.M."/>
            <person name="Coombs G.H."/>
            <person name="Mottram J.C."/>
            <person name="Tachezy J."/>
            <person name="Fraser-Liggett C.M."/>
            <person name="Johnson P.J."/>
        </authorList>
    </citation>
    <scope>NUCLEOTIDE SEQUENCE [LARGE SCALE GENOMIC DNA]</scope>
    <source>
        <strain evidence="1">G3</strain>
    </source>
</reference>
<keyword evidence="2" id="KW-1185">Reference proteome</keyword>
<organism evidence="1 2">
    <name type="scientific">Trichomonas vaginalis (strain ATCC PRA-98 / G3)</name>
    <dbReference type="NCBI Taxonomy" id="412133"/>
    <lineage>
        <taxon>Eukaryota</taxon>
        <taxon>Metamonada</taxon>
        <taxon>Parabasalia</taxon>
        <taxon>Trichomonadida</taxon>
        <taxon>Trichomonadidae</taxon>
        <taxon>Trichomonas</taxon>
    </lineage>
</organism>
<accession>A2GZV4</accession>